<dbReference type="AlphaFoldDB" id="A0A1J5SXY6"/>
<comment type="subcellular location">
    <subcellularLocation>
        <location evidence="1">Cell membrane</location>
        <topology evidence="1">Multi-pass membrane protein</topology>
    </subcellularLocation>
</comment>
<evidence type="ECO:0000256" key="3">
    <source>
        <dbReference type="ARBA" id="ARBA00022448"/>
    </source>
</evidence>
<evidence type="ECO:0000313" key="10">
    <source>
        <dbReference type="EMBL" id="OIR06460.1"/>
    </source>
</evidence>
<reference evidence="10" key="1">
    <citation type="submission" date="2016-10" db="EMBL/GenBank/DDBJ databases">
        <title>Sequence of Gallionella enrichment culture.</title>
        <authorList>
            <person name="Poehlein A."/>
            <person name="Muehling M."/>
            <person name="Daniel R."/>
        </authorList>
    </citation>
    <scope>NUCLEOTIDE SEQUENCE</scope>
</reference>
<keyword evidence="3" id="KW-0813">Transport</keyword>
<name>A0A1J5SXY6_9ZZZZ</name>
<keyword evidence="5 8" id="KW-0812">Transmembrane</keyword>
<dbReference type="PANTHER" id="PTHR30294">
    <property type="entry name" value="MEMBRANE COMPONENT OF ABC TRANSPORTER YHHJ-RELATED"/>
    <property type="match status" value="1"/>
</dbReference>
<feature type="transmembrane region" description="Helical" evidence="8">
    <location>
        <begin position="259"/>
        <end position="279"/>
    </location>
</feature>
<dbReference type="PROSITE" id="PS51012">
    <property type="entry name" value="ABC_TM2"/>
    <property type="match status" value="1"/>
</dbReference>
<accession>A0A1J5SXY6</accession>
<evidence type="ECO:0000256" key="5">
    <source>
        <dbReference type="ARBA" id="ARBA00022692"/>
    </source>
</evidence>
<evidence type="ECO:0000256" key="7">
    <source>
        <dbReference type="ARBA" id="ARBA00023136"/>
    </source>
</evidence>
<gene>
    <name evidence="10" type="primary">ybhR_10</name>
    <name evidence="10" type="ORF">GALL_113770</name>
</gene>
<feature type="transmembrane region" description="Helical" evidence="8">
    <location>
        <begin position="21"/>
        <end position="41"/>
    </location>
</feature>
<evidence type="ECO:0000256" key="8">
    <source>
        <dbReference type="SAM" id="Phobius"/>
    </source>
</evidence>
<protein>
    <submittedName>
        <fullName evidence="10">Inner membrane transport permease YbhR</fullName>
    </submittedName>
</protein>
<evidence type="ECO:0000259" key="9">
    <source>
        <dbReference type="PROSITE" id="PS51012"/>
    </source>
</evidence>
<dbReference type="InterPro" id="IPR051449">
    <property type="entry name" value="ABC-2_transporter_component"/>
</dbReference>
<dbReference type="GO" id="GO:0005886">
    <property type="term" value="C:plasma membrane"/>
    <property type="evidence" value="ECO:0007669"/>
    <property type="project" value="UniProtKB-SubCell"/>
</dbReference>
<keyword evidence="7 8" id="KW-0472">Membrane</keyword>
<evidence type="ECO:0000256" key="1">
    <source>
        <dbReference type="ARBA" id="ARBA00004651"/>
    </source>
</evidence>
<dbReference type="GO" id="GO:0140359">
    <property type="term" value="F:ABC-type transporter activity"/>
    <property type="evidence" value="ECO:0007669"/>
    <property type="project" value="InterPro"/>
</dbReference>
<comment type="caution">
    <text evidence="10">The sequence shown here is derived from an EMBL/GenBank/DDBJ whole genome shotgun (WGS) entry which is preliminary data.</text>
</comment>
<feature type="transmembrane region" description="Helical" evidence="8">
    <location>
        <begin position="218"/>
        <end position="247"/>
    </location>
</feature>
<feature type="transmembrane region" description="Helical" evidence="8">
    <location>
        <begin position="291"/>
        <end position="314"/>
    </location>
</feature>
<evidence type="ECO:0000256" key="4">
    <source>
        <dbReference type="ARBA" id="ARBA00022475"/>
    </source>
</evidence>
<evidence type="ECO:0000256" key="2">
    <source>
        <dbReference type="ARBA" id="ARBA00007783"/>
    </source>
</evidence>
<feature type="domain" description="ABC transmembrane type-2" evidence="9">
    <location>
        <begin position="131"/>
        <end position="369"/>
    </location>
</feature>
<organism evidence="10">
    <name type="scientific">mine drainage metagenome</name>
    <dbReference type="NCBI Taxonomy" id="410659"/>
    <lineage>
        <taxon>unclassified sequences</taxon>
        <taxon>metagenomes</taxon>
        <taxon>ecological metagenomes</taxon>
    </lineage>
</organism>
<keyword evidence="6 8" id="KW-1133">Transmembrane helix</keyword>
<dbReference type="PANTHER" id="PTHR30294:SF29">
    <property type="entry name" value="MULTIDRUG ABC TRANSPORTER PERMEASE YBHS-RELATED"/>
    <property type="match status" value="1"/>
</dbReference>
<dbReference type="InterPro" id="IPR013525">
    <property type="entry name" value="ABC2_TM"/>
</dbReference>
<evidence type="ECO:0000256" key="6">
    <source>
        <dbReference type="ARBA" id="ARBA00022989"/>
    </source>
</evidence>
<dbReference type="Pfam" id="PF12698">
    <property type="entry name" value="ABC2_membrane_3"/>
    <property type="match status" value="1"/>
</dbReference>
<feature type="transmembrane region" description="Helical" evidence="8">
    <location>
        <begin position="174"/>
        <end position="197"/>
    </location>
</feature>
<dbReference type="EMBL" id="MLJW01000043">
    <property type="protein sequence ID" value="OIR06460.1"/>
    <property type="molecule type" value="Genomic_DNA"/>
</dbReference>
<feature type="transmembrane region" description="Helical" evidence="8">
    <location>
        <begin position="348"/>
        <end position="366"/>
    </location>
</feature>
<keyword evidence="4" id="KW-1003">Cell membrane</keyword>
<sequence length="370" mass="40413">MIRIWAVIERDLRRFRRSPALITMSLLMPLVQLVFLGYAFGGQIKNLKLGLVDQDHSLSSVRLRAMCQAVAANARTFKTYTYDDLGAAMQDLRDGRLNGVLNIPPNFSRKLHEGTSPTVALMEDNTDQFSSSALGGALQQLLNAFGAKVPAPRLATQATLSVVEIYPYVPYIQYLLPGTIVLAIFISAMIGGGIIFIDDKARGLHEGYLVTPISKLELILGFNLSGVMKAVLSGMVLVTIGSLIAGIPDPFSLFRIARLFLMVLATALALISMMFLIVVRVNDPLLPRAIFGMLNTVLFFPSGAVYPISAFPAWMRAMTTINPFTYAVHGFKELLLKNTSLLAVAPDLLFLVGFSVVALSIATLLFKRTL</sequence>
<comment type="similarity">
    <text evidence="2">Belongs to the ABC-2 integral membrane protein family.</text>
</comment>
<dbReference type="Gene3D" id="3.40.1710.10">
    <property type="entry name" value="abc type-2 transporter like domain"/>
    <property type="match status" value="1"/>
</dbReference>
<dbReference type="InterPro" id="IPR047817">
    <property type="entry name" value="ABC2_TM_bact-type"/>
</dbReference>
<proteinExistence type="inferred from homology"/>